<gene>
    <name evidence="3" type="ORF">F511_16122</name>
</gene>
<sequence length="903" mass="100254">MASSFYSNTLHVDFDSVLAMDNPGMVSVFNALMASGLEGFLGCPAVLYEADLVDFFNNGSVRDGLVVSSVNELSEIPRDNVDGLSELSEVPRDKVFYARSIVSLTGEPVGSLNAITMEKFFMLTAVVSDVRVNWSSVLFNILKKMVIAGSKQGKGFAVQISFLLENIPNLEFGKSSKFPSSKILTERTIHRYIVLNDKVGAQEATDVPKVKKAPRKRPAVTIADGPEAVPSQMIEPIPAAPAADDTFEQPAAEDEIPADQPTEEVTGDTVVEEEVAASVDVTAEEIRPTSADDVDLIIEQVIAETSQMGPAEEDPEVDASADGGQPDDTTEEKQWFDLPYEDIMAQMDADRPVVTPSDTDEEVETMDVGTDGGDQQVHIFVEEPEDVEISDDEQSLDERIDEDEAMSLEDILFSIPVDIPLPSAGVDEGDWYKASLPKIHPEEKGKEPLQLKYPAKGKPPQEHYSLICADIDLLVHLREQVIDEVAKFFYSFSLKKLAQLQINESYYEKEELVLSWAEAESTEVALQRKMYILLKYREVLELKQQTVAHDLRWNKTCCSQLFEGRSRTPSAAPATTNFVASRQRSYDDTLPPMSAFFKLMKKRWGYVCLEVAEFCVSRRLLPISVLPPRLAQMSLHFDDQDTATAFSLPASTLPSLPALTTELSTSLDDLRIFLSERFNNLAEATRKIDDAQSDVLSRLHTIKRDILAALMQQEETLRNIINTARQDGRTLDDAQTLRFNEYRKVVLAQSVSATADMLEVQKEIKALDAKVTSLDEQVAATRNDLLEFRAQAQHTLNIFTNQQSELVAYINRGGNDKKGEVSSSLPPPDDQNRGSGNTAIAFGKAASARSYSRPPPDDQNRGSGNTSGGGDTDRNIMERLITADRERERSKRNKSGSYKRRRY</sequence>
<dbReference type="Proteomes" id="UP000250235">
    <property type="component" value="Unassembled WGS sequence"/>
</dbReference>
<feature type="coiled-coil region" evidence="1">
    <location>
        <begin position="757"/>
        <end position="784"/>
    </location>
</feature>
<dbReference type="AlphaFoldDB" id="A0A2Z7CVH7"/>
<organism evidence="3 4">
    <name type="scientific">Dorcoceras hygrometricum</name>
    <dbReference type="NCBI Taxonomy" id="472368"/>
    <lineage>
        <taxon>Eukaryota</taxon>
        <taxon>Viridiplantae</taxon>
        <taxon>Streptophyta</taxon>
        <taxon>Embryophyta</taxon>
        <taxon>Tracheophyta</taxon>
        <taxon>Spermatophyta</taxon>
        <taxon>Magnoliopsida</taxon>
        <taxon>eudicotyledons</taxon>
        <taxon>Gunneridae</taxon>
        <taxon>Pentapetalae</taxon>
        <taxon>asterids</taxon>
        <taxon>lamiids</taxon>
        <taxon>Lamiales</taxon>
        <taxon>Gesneriaceae</taxon>
        <taxon>Didymocarpoideae</taxon>
        <taxon>Trichosporeae</taxon>
        <taxon>Loxocarpinae</taxon>
        <taxon>Dorcoceras</taxon>
    </lineage>
</organism>
<evidence type="ECO:0000313" key="4">
    <source>
        <dbReference type="Proteomes" id="UP000250235"/>
    </source>
</evidence>
<proteinExistence type="predicted"/>
<dbReference type="EMBL" id="KQ992333">
    <property type="protein sequence ID" value="KZV50803.1"/>
    <property type="molecule type" value="Genomic_DNA"/>
</dbReference>
<feature type="region of interest" description="Disordered" evidence="2">
    <location>
        <begin position="817"/>
        <end position="903"/>
    </location>
</feature>
<protein>
    <recommendedName>
        <fullName evidence="5">Dystroglycan-like</fullName>
    </recommendedName>
</protein>
<evidence type="ECO:0000256" key="1">
    <source>
        <dbReference type="SAM" id="Coils"/>
    </source>
</evidence>
<keyword evidence="1" id="KW-0175">Coiled coil</keyword>
<keyword evidence="4" id="KW-1185">Reference proteome</keyword>
<evidence type="ECO:0000313" key="3">
    <source>
        <dbReference type="EMBL" id="KZV50803.1"/>
    </source>
</evidence>
<feature type="region of interest" description="Disordered" evidence="2">
    <location>
        <begin position="304"/>
        <end position="331"/>
    </location>
</feature>
<feature type="compositionally biased region" description="Basic residues" evidence="2">
    <location>
        <begin position="890"/>
        <end position="903"/>
    </location>
</feature>
<name>A0A2Z7CVH7_9LAMI</name>
<feature type="compositionally biased region" description="Basic and acidic residues" evidence="2">
    <location>
        <begin position="871"/>
        <end position="889"/>
    </location>
</feature>
<evidence type="ECO:0000256" key="2">
    <source>
        <dbReference type="SAM" id="MobiDB-lite"/>
    </source>
</evidence>
<reference evidence="3 4" key="1">
    <citation type="journal article" date="2015" name="Proc. Natl. Acad. Sci. U.S.A.">
        <title>The resurrection genome of Boea hygrometrica: A blueprint for survival of dehydration.</title>
        <authorList>
            <person name="Xiao L."/>
            <person name="Yang G."/>
            <person name="Zhang L."/>
            <person name="Yang X."/>
            <person name="Zhao S."/>
            <person name="Ji Z."/>
            <person name="Zhou Q."/>
            <person name="Hu M."/>
            <person name="Wang Y."/>
            <person name="Chen M."/>
            <person name="Xu Y."/>
            <person name="Jin H."/>
            <person name="Xiao X."/>
            <person name="Hu G."/>
            <person name="Bao F."/>
            <person name="Hu Y."/>
            <person name="Wan P."/>
            <person name="Li L."/>
            <person name="Deng X."/>
            <person name="Kuang T."/>
            <person name="Xiang C."/>
            <person name="Zhu J.K."/>
            <person name="Oliver M.J."/>
            <person name="He Y."/>
        </authorList>
    </citation>
    <scope>NUCLEOTIDE SEQUENCE [LARGE SCALE GENOMIC DNA]</scope>
    <source>
        <strain evidence="4">cv. XS01</strain>
    </source>
</reference>
<accession>A0A2Z7CVH7</accession>
<evidence type="ECO:0008006" key="5">
    <source>
        <dbReference type="Google" id="ProtNLM"/>
    </source>
</evidence>